<dbReference type="Proteomes" id="UP000198828">
    <property type="component" value="Unassembled WGS sequence"/>
</dbReference>
<proteinExistence type="predicted"/>
<evidence type="ECO:0000313" key="1">
    <source>
        <dbReference type="EMBL" id="SDW35701.1"/>
    </source>
</evidence>
<name>A0A1H2SVN5_9FIRM</name>
<dbReference type="AlphaFoldDB" id="A0A1H2SVN5"/>
<protein>
    <submittedName>
        <fullName evidence="1">Uncharacterized protein</fullName>
    </submittedName>
</protein>
<dbReference type="OrthoDB" id="3035256at2"/>
<organism evidence="1 2">
    <name type="scientific">Tepidimicrobium xylanilyticum</name>
    <dbReference type="NCBI Taxonomy" id="1123352"/>
    <lineage>
        <taxon>Bacteria</taxon>
        <taxon>Bacillati</taxon>
        <taxon>Bacillota</taxon>
        <taxon>Tissierellia</taxon>
        <taxon>Tissierellales</taxon>
        <taxon>Tepidimicrobiaceae</taxon>
        <taxon>Tepidimicrobium</taxon>
    </lineage>
</organism>
<sequence>MAKFKNPRLQAQITPELKNITGKMLEHLQMNQAQFFERYLPTLFFAIDKEKYLSLVEEVYGNKKLEEMIAERDQD</sequence>
<keyword evidence="2" id="KW-1185">Reference proteome</keyword>
<evidence type="ECO:0000313" key="2">
    <source>
        <dbReference type="Proteomes" id="UP000198828"/>
    </source>
</evidence>
<dbReference type="RefSeq" id="WP_143035237.1">
    <property type="nucleotide sequence ID" value="NZ_BSYN01000002.1"/>
</dbReference>
<gene>
    <name evidence="1" type="ORF">SAMN05660923_00560</name>
</gene>
<reference evidence="1 2" key="1">
    <citation type="submission" date="2016-10" db="EMBL/GenBank/DDBJ databases">
        <authorList>
            <person name="de Groot N.N."/>
        </authorList>
    </citation>
    <scope>NUCLEOTIDE SEQUENCE [LARGE SCALE GENOMIC DNA]</scope>
    <source>
        <strain evidence="1 2">DSM 23310</strain>
    </source>
</reference>
<dbReference type="EMBL" id="FNNG01000002">
    <property type="protein sequence ID" value="SDW35701.1"/>
    <property type="molecule type" value="Genomic_DNA"/>
</dbReference>
<accession>A0A1H2SVN5</accession>